<keyword evidence="4" id="KW-1185">Reference proteome</keyword>
<accession>A0A7X4HHR9</accession>
<reference evidence="3 4" key="1">
    <citation type="submission" date="2019-12" db="EMBL/GenBank/DDBJ databases">
        <title>Novel species isolated from a subtropical stream in China.</title>
        <authorList>
            <person name="Lu H."/>
        </authorList>
    </citation>
    <scope>NUCLEOTIDE SEQUENCE [LARGE SCALE GENOMIC DNA]</scope>
    <source>
        <strain evidence="3 4">FT127W</strain>
    </source>
</reference>
<dbReference type="EMBL" id="WWCU01000036">
    <property type="protein sequence ID" value="MYN10355.1"/>
    <property type="molecule type" value="Genomic_DNA"/>
</dbReference>
<dbReference type="Pfam" id="PF20420">
    <property type="entry name" value="DUF6702"/>
    <property type="match status" value="1"/>
</dbReference>
<dbReference type="Proteomes" id="UP000450676">
    <property type="component" value="Unassembled WGS sequence"/>
</dbReference>
<gene>
    <name evidence="3" type="ORF">GTP77_23815</name>
</gene>
<feature type="signal peptide" evidence="2">
    <location>
        <begin position="1"/>
        <end position="28"/>
    </location>
</feature>
<sequence>MMVRGARKLAAAAALLFCSAALHVPAHAHNYHMGITDISYNANTGSTEIVHTYTAHDVEALLANLYQRQFDLGLPEDQAVLRRYVEKQFYITAGGQRLPLQWVGVTADAANITIYQELPKTALPAGAVLHHAVLSDFVPSQLNTVNLGAAPSGPAASSLTFSAATQERTLP</sequence>
<evidence type="ECO:0000256" key="2">
    <source>
        <dbReference type="SAM" id="SignalP"/>
    </source>
</evidence>
<dbReference type="InterPro" id="IPR046525">
    <property type="entry name" value="DUF6702"/>
</dbReference>
<feature type="region of interest" description="Disordered" evidence="1">
    <location>
        <begin position="152"/>
        <end position="171"/>
    </location>
</feature>
<protein>
    <recommendedName>
        <fullName evidence="5">DUF1007 family protein</fullName>
    </recommendedName>
</protein>
<feature type="chain" id="PRO_5031557109" description="DUF1007 family protein" evidence="2">
    <location>
        <begin position="29"/>
        <end position="171"/>
    </location>
</feature>
<evidence type="ECO:0000313" key="4">
    <source>
        <dbReference type="Proteomes" id="UP000450676"/>
    </source>
</evidence>
<evidence type="ECO:0000313" key="3">
    <source>
        <dbReference type="EMBL" id="MYN10355.1"/>
    </source>
</evidence>
<evidence type="ECO:0000256" key="1">
    <source>
        <dbReference type="SAM" id="MobiDB-lite"/>
    </source>
</evidence>
<comment type="caution">
    <text evidence="3">The sequence shown here is derived from an EMBL/GenBank/DDBJ whole genome shotgun (WGS) entry which is preliminary data.</text>
</comment>
<proteinExistence type="predicted"/>
<feature type="compositionally biased region" description="Polar residues" evidence="1">
    <location>
        <begin position="159"/>
        <end position="171"/>
    </location>
</feature>
<dbReference type="AlphaFoldDB" id="A0A7X4HHR9"/>
<evidence type="ECO:0008006" key="5">
    <source>
        <dbReference type="Google" id="ProtNLM"/>
    </source>
</evidence>
<dbReference type="RefSeq" id="WP_161074644.1">
    <property type="nucleotide sequence ID" value="NZ_WWCU01000036.1"/>
</dbReference>
<organism evidence="3 4">
    <name type="scientific">Pseudoduganella aquatica</name>
    <dbReference type="NCBI Taxonomy" id="2660641"/>
    <lineage>
        <taxon>Bacteria</taxon>
        <taxon>Pseudomonadati</taxon>
        <taxon>Pseudomonadota</taxon>
        <taxon>Betaproteobacteria</taxon>
        <taxon>Burkholderiales</taxon>
        <taxon>Oxalobacteraceae</taxon>
        <taxon>Telluria group</taxon>
        <taxon>Pseudoduganella</taxon>
    </lineage>
</organism>
<keyword evidence="2" id="KW-0732">Signal</keyword>
<name>A0A7X4HHR9_9BURK</name>